<accession>A0A975IJ37</accession>
<dbReference type="PANTHER" id="PTHR41259">
    <property type="entry name" value="DOUBLE-STRAND BREAK REPAIR RAD50 ATPASE, PUTATIVE-RELATED"/>
    <property type="match status" value="1"/>
</dbReference>
<evidence type="ECO:0000256" key="1">
    <source>
        <dbReference type="SAM" id="Coils"/>
    </source>
</evidence>
<dbReference type="SUPFAM" id="SSF52540">
    <property type="entry name" value="P-loop containing nucleoside triphosphate hydrolases"/>
    <property type="match status" value="1"/>
</dbReference>
<organism evidence="3 4">
    <name type="scientific">Thiothrix unzii</name>
    <dbReference type="NCBI Taxonomy" id="111769"/>
    <lineage>
        <taxon>Bacteria</taxon>
        <taxon>Pseudomonadati</taxon>
        <taxon>Pseudomonadota</taxon>
        <taxon>Gammaproteobacteria</taxon>
        <taxon>Thiotrichales</taxon>
        <taxon>Thiotrichaceae</taxon>
        <taxon>Thiothrix</taxon>
    </lineage>
</organism>
<keyword evidence="4" id="KW-1185">Reference proteome</keyword>
<evidence type="ECO:0000313" key="3">
    <source>
        <dbReference type="EMBL" id="QTR54455.1"/>
    </source>
</evidence>
<gene>
    <name evidence="3" type="ORF">J9260_05000</name>
</gene>
<dbReference type="Proteomes" id="UP000672009">
    <property type="component" value="Chromosome"/>
</dbReference>
<dbReference type="EMBL" id="CP072793">
    <property type="protein sequence ID" value="QTR54455.1"/>
    <property type="molecule type" value="Genomic_DNA"/>
</dbReference>
<dbReference type="InterPro" id="IPR038734">
    <property type="entry name" value="YhaN_AAA"/>
</dbReference>
<dbReference type="Gene3D" id="3.40.50.300">
    <property type="entry name" value="P-loop containing nucleotide triphosphate hydrolases"/>
    <property type="match status" value="2"/>
</dbReference>
<dbReference type="RefSeq" id="WP_210219944.1">
    <property type="nucleotide sequence ID" value="NZ_CP072793.1"/>
</dbReference>
<dbReference type="PANTHER" id="PTHR41259:SF1">
    <property type="entry name" value="DOUBLE-STRAND BREAK REPAIR RAD50 ATPASE, PUTATIVE-RELATED"/>
    <property type="match status" value="1"/>
</dbReference>
<feature type="coiled-coil region" evidence="1">
    <location>
        <begin position="215"/>
        <end position="245"/>
    </location>
</feature>
<feature type="coiled-coil region" evidence="1">
    <location>
        <begin position="283"/>
        <end position="317"/>
    </location>
</feature>
<proteinExistence type="predicted"/>
<keyword evidence="1" id="KW-0175">Coiled coil</keyword>
<dbReference type="KEGG" id="tun:J9260_05000"/>
<evidence type="ECO:0000259" key="2">
    <source>
        <dbReference type="Pfam" id="PF13514"/>
    </source>
</evidence>
<feature type="coiled-coil region" evidence="1">
    <location>
        <begin position="730"/>
        <end position="757"/>
    </location>
</feature>
<feature type="coiled-coil region" evidence="1">
    <location>
        <begin position="844"/>
        <end position="917"/>
    </location>
</feature>
<protein>
    <submittedName>
        <fullName evidence="3">AAA family ATPase</fullName>
    </submittedName>
</protein>
<dbReference type="Pfam" id="PF13514">
    <property type="entry name" value="AAA_27"/>
    <property type="match status" value="1"/>
</dbReference>
<sequence>MRIDRLDLRAYGAFTDKTLDLSAGAAGLHLIYGDNEAGKSTSLRAIIAWLFGIPARSPDDYLHPHAQMRVGGKLRLADGRSLDFVRRKGNKDTLLHPDTLTALDDALLLPFLPASMNEELFKKFHGLDHERLEAGGKALLSQAGDLGQVLFSAATGIASSRLILENLENNAAELFKPIGTKPKVNQAIADFKKAKTRVKELSLSVDAWKDLNKQRDSIEASIQAVDAAIQQASKEKSRLDRLNRVKGALGQRRDVLQRLQDLQEVLLLPEDFEGQYHAARDKLQQASEAQAKAAAKLTRLQQEVALLRVRDELLENEAEIIALYKELGAVDKTIIDKPRQDGQRRLLRNEADNLLKEIRPDLKLEQAAALRPLLNNKKWLAELVKRHSMLGQKREVAEAKRRAASDKYQQAQQALAQQPALTLDLSELKASIAIVSKAGNLEQRYATAQQRAKQEYLACEQALARLGKFSGGLEALLTLALPASATLDAFEKQFHAIADDLRDYARQQKDLEAEQRFAEQELLALALSEVPTLTELDTARVARQQDWLLIKQHYLDPLSTAADVALPAHYEQQVEAADHLADKLRLAADQVVKRADLEARRHSLHTRREALIAASTTLQDTRQALQQEWTALWIPLGIQVGTPAEMKEWGQKADVLLSKLQSALAQQADAVSLAQECSRLQVVLATQIAAFAPTLNVQGLTLEALLEVCTQHLQQQEAVLESQRQWQRDAGEAENLMHQAAEALKTLEAEQAVWREEWGQALADLHLTVDAHPERVTAIFEQWEAFFSKFDKSEETSRRIYGMDKVLKDFAEKVFAFADRIGVQRDGHEAATLAEKFHQDLNNAREARASLAKLKDTEKDLAEALQDATLTINAANQALEDLRTIASVASHADLAAAGEASRHKRALQQQVEKLEDELGRNGDGLSITTLEQEAAASDIDAIDAALHAVTMQLSELGKQRDTLLAQRQTVHDAIQAKDGNAAAANAAEEAEQHLTSVATGAEQYLRFACAALILKQRIEDYRKKHQTPVLLRAGELFAKLTLGAYASLRDEVVDGKPILLGVRPNNAEVWVERMSEGTRAQLYLSLRLATLEQQHSPHSEPMPLVVDDILIGFDDKRTRVGLEVLADVAQQTQVLLFTHHRRVLDLAATLYMPAGIFTHELA</sequence>
<name>A0A975IJ37_9GAMM</name>
<dbReference type="InterPro" id="IPR027417">
    <property type="entry name" value="P-loop_NTPase"/>
</dbReference>
<reference evidence="3" key="1">
    <citation type="submission" date="2021-04" db="EMBL/GenBank/DDBJ databases">
        <title>Genomics, taxonomy and metabolism of representatives of sulfur bacteria of the genus Thiothrix: Thiothrix fructosivorans QT, Thiothrix unzii A1T and three new species, Thiothrix subterranea sp. nov., Thiothrix litoralis sp. nov. and 'Candidatus Thiothrix anitrata' sp. nov.</title>
        <authorList>
            <person name="Ravin N.V."/>
            <person name="Smolyakov D."/>
            <person name="Rudenko T.S."/>
            <person name="Mardanov A.V."/>
            <person name="Beletsky A.V."/>
            <person name="Markov N.D."/>
            <person name="Fomenkov A.I."/>
            <person name="Roberts R.J."/>
            <person name="Karnachuk O.V."/>
            <person name="Novikov A."/>
            <person name="Grabovich M.Y."/>
        </authorList>
    </citation>
    <scope>NUCLEOTIDE SEQUENCE</scope>
    <source>
        <strain evidence="3">A1</strain>
    </source>
</reference>
<evidence type="ECO:0000313" key="4">
    <source>
        <dbReference type="Proteomes" id="UP000672009"/>
    </source>
</evidence>
<dbReference type="AlphaFoldDB" id="A0A975IJ37"/>
<feature type="domain" description="YhaN AAA" evidence="2">
    <location>
        <begin position="1"/>
        <end position="208"/>
    </location>
</feature>